<keyword evidence="1" id="KW-1133">Transmembrane helix</keyword>
<gene>
    <name evidence="3" type="ORF">J2S62_001224</name>
</gene>
<accession>A0ABU2B031</accession>
<sequence length="241" mass="26802">MSNRQKEKSALAKLPIPVLIVVIGLYLVVTYVFPAEQDYVPAEGTALEQLETLEIKGRAPQTGYSRDEFGNGWLDPDGNGCDARNDILARDLDNVTTRDDNCTVLTGVLEDPFTDTTIDFVRGPETSMEVQIDHVVALSDAWQKGAQQLPEEQRERFANDPLNLLAVDGPANQQKSDADAATWLPPNKAFRCEFVSIQTAVKAKYELWVTEAEYEAIRDILSECPSQPVYTTADELPVLRQ</sequence>
<evidence type="ECO:0000256" key="1">
    <source>
        <dbReference type="SAM" id="Phobius"/>
    </source>
</evidence>
<dbReference type="Pfam" id="PF07510">
    <property type="entry name" value="GmrSD_C"/>
    <property type="match status" value="1"/>
</dbReference>
<name>A0ABU2B031_9MICC</name>
<dbReference type="Proteomes" id="UP001183794">
    <property type="component" value="Unassembled WGS sequence"/>
</dbReference>
<evidence type="ECO:0000259" key="2">
    <source>
        <dbReference type="Pfam" id="PF07510"/>
    </source>
</evidence>
<feature type="domain" description="GmrSD restriction endonucleases C-terminal" evidence="2">
    <location>
        <begin position="83"/>
        <end position="219"/>
    </location>
</feature>
<keyword evidence="1" id="KW-0472">Membrane</keyword>
<evidence type="ECO:0000313" key="4">
    <source>
        <dbReference type="Proteomes" id="UP001183794"/>
    </source>
</evidence>
<evidence type="ECO:0000313" key="3">
    <source>
        <dbReference type="EMBL" id="MDR7346967.1"/>
    </source>
</evidence>
<organism evidence="3 4">
    <name type="scientific">Enteractinococcus fodinae</name>
    <dbReference type="NCBI Taxonomy" id="684663"/>
    <lineage>
        <taxon>Bacteria</taxon>
        <taxon>Bacillati</taxon>
        <taxon>Actinomycetota</taxon>
        <taxon>Actinomycetes</taxon>
        <taxon>Micrococcales</taxon>
        <taxon>Micrococcaceae</taxon>
    </lineage>
</organism>
<keyword evidence="4" id="KW-1185">Reference proteome</keyword>
<keyword evidence="1" id="KW-0812">Transmembrane</keyword>
<dbReference type="InterPro" id="IPR011089">
    <property type="entry name" value="GmrSD_C"/>
</dbReference>
<comment type="caution">
    <text evidence="3">The sequence shown here is derived from an EMBL/GenBank/DDBJ whole genome shotgun (WGS) entry which is preliminary data.</text>
</comment>
<dbReference type="PANTHER" id="PTHR24094:SF15">
    <property type="entry name" value="AMP-DEPENDENT SYNTHETASE_LIGASE DOMAIN-CONTAINING PROTEIN-RELATED"/>
    <property type="match status" value="1"/>
</dbReference>
<proteinExistence type="predicted"/>
<feature type="transmembrane region" description="Helical" evidence="1">
    <location>
        <begin position="12"/>
        <end position="33"/>
    </location>
</feature>
<protein>
    <recommendedName>
        <fullName evidence="2">GmrSD restriction endonucleases C-terminal domain-containing protein</fullName>
    </recommendedName>
</protein>
<dbReference type="EMBL" id="JAVDYJ010000001">
    <property type="protein sequence ID" value="MDR7346967.1"/>
    <property type="molecule type" value="Genomic_DNA"/>
</dbReference>
<reference evidence="3 4" key="1">
    <citation type="submission" date="2023-07" db="EMBL/GenBank/DDBJ databases">
        <title>Sequencing the genomes of 1000 actinobacteria strains.</title>
        <authorList>
            <person name="Klenk H.-P."/>
        </authorList>
    </citation>
    <scope>NUCLEOTIDE SEQUENCE [LARGE SCALE GENOMIC DNA]</scope>
    <source>
        <strain evidence="3 4">DSM 22966</strain>
    </source>
</reference>
<dbReference type="RefSeq" id="WP_310172585.1">
    <property type="nucleotide sequence ID" value="NZ_BAABHE010000002.1"/>
</dbReference>
<dbReference type="PANTHER" id="PTHR24094">
    <property type="entry name" value="SECRETED PROTEIN"/>
    <property type="match status" value="1"/>
</dbReference>